<evidence type="ECO:0000256" key="4">
    <source>
        <dbReference type="ARBA" id="ARBA00022741"/>
    </source>
</evidence>
<feature type="domain" description="Bacterial type II secretion system protein E" evidence="6">
    <location>
        <begin position="386"/>
        <end position="400"/>
    </location>
</feature>
<dbReference type="Gene3D" id="3.40.50.300">
    <property type="entry name" value="P-loop containing nucleotide triphosphate hydrolases"/>
    <property type="match status" value="1"/>
</dbReference>
<dbReference type="Pfam" id="PF00437">
    <property type="entry name" value="T2SSE"/>
    <property type="match status" value="1"/>
</dbReference>
<dbReference type="SUPFAM" id="SSF52540">
    <property type="entry name" value="P-loop containing nucleoside triphosphate hydrolases"/>
    <property type="match status" value="1"/>
</dbReference>
<dbReference type="InterPro" id="IPR013374">
    <property type="entry name" value="ATPase_typ4_pilus-assembl_PilB"/>
</dbReference>
<dbReference type="GO" id="GO:0009297">
    <property type="term" value="P:pilus assembly"/>
    <property type="evidence" value="ECO:0007669"/>
    <property type="project" value="InterPro"/>
</dbReference>
<gene>
    <name evidence="7" type="primary">epsE</name>
    <name evidence="7" type="ORF">NCTC13294_02392</name>
</gene>
<keyword evidence="5" id="KW-0067">ATP-binding</keyword>
<dbReference type="InterPro" id="IPR027417">
    <property type="entry name" value="P-loop_NTPase"/>
</dbReference>
<reference evidence="7 8" key="1">
    <citation type="submission" date="2018-06" db="EMBL/GenBank/DDBJ databases">
        <authorList>
            <consortium name="Pathogen Informatics"/>
            <person name="Doyle S."/>
        </authorList>
    </citation>
    <scope>NUCLEOTIDE SEQUENCE [LARGE SCALE GENOMIC DNA]</scope>
    <source>
        <strain evidence="7 8">NCTC13294</strain>
    </source>
</reference>
<dbReference type="AlphaFoldDB" id="A0A381EED4"/>
<evidence type="ECO:0000313" key="8">
    <source>
        <dbReference type="Proteomes" id="UP000254572"/>
    </source>
</evidence>
<evidence type="ECO:0000256" key="3">
    <source>
        <dbReference type="ARBA" id="ARBA00022490"/>
    </source>
</evidence>
<protein>
    <submittedName>
        <fullName evidence="7">Type II traffic warden ATPase</fullName>
    </submittedName>
</protein>
<evidence type="ECO:0000256" key="1">
    <source>
        <dbReference type="ARBA" id="ARBA00004496"/>
    </source>
</evidence>
<dbReference type="CDD" id="cd01129">
    <property type="entry name" value="PulE-GspE-like"/>
    <property type="match status" value="1"/>
</dbReference>
<dbReference type="Pfam" id="PF05157">
    <property type="entry name" value="MshEN"/>
    <property type="match status" value="1"/>
</dbReference>
<dbReference type="SUPFAM" id="SSF160246">
    <property type="entry name" value="EspE N-terminal domain-like"/>
    <property type="match status" value="1"/>
</dbReference>
<dbReference type="PANTHER" id="PTHR30258:SF1">
    <property type="entry name" value="PROTEIN TRANSPORT PROTEIN HOFB HOMOLOG"/>
    <property type="match status" value="1"/>
</dbReference>
<sequence>MSDYDPLIGYIVQHKICTPEQIREVQISVQKKRGNFLQQLLSDGLLDSSRLSRINREVYNLPYVMLREMDIRRELTAQFKEAIVRKHMALPFYAAGGRLFIATFDPSNRMMLDEFKYQGKFTSVEPIIADMGVIEALIEDHYAGVGGMEDILIEDGDASDSAAKINEAISAAGVAGGDGTDEAPVVRFVSGMLLDAIRTGASDLHFEPYETSYRVRFRRDGVLQEVAAPPPNIANRITARLKVMASLDIAEKRVPQDGRIKLPVSDTKAIDFRVSSLPTLWGEKIVLRILDSSAAKLNIDVLGFEPDQKQHYLDAISKPQGLVLVTGPTGSGKTVSLYTGLSILNKPTVNISTAEDPVEINLPGINQVNVNPKTGLDFAAALKAFLRQDPDIIMVGEIRDIVTGEIAVKAAQTGHLVLSTLHTNDVPQTIARLVNIGIPSYNIAASVNLIMAQRLTRRLCGNCKIRDRRHSHDELVALGFAEDEIDDLRIYAPKGCERCSYQGYRGRAGIYQVVPISESLSEMILHNASAADIAEQCQKEGYWDLRQSALNKVRQGLTSIEEILRVTTD</sequence>
<dbReference type="InterPro" id="IPR037257">
    <property type="entry name" value="T2SS_E_N_sf"/>
</dbReference>
<accession>A0A381EED4</accession>
<dbReference type="Gene3D" id="3.30.450.90">
    <property type="match status" value="1"/>
</dbReference>
<evidence type="ECO:0000256" key="5">
    <source>
        <dbReference type="ARBA" id="ARBA00022840"/>
    </source>
</evidence>
<dbReference type="RefSeq" id="WP_115612492.1">
    <property type="nucleotide sequence ID" value="NZ_JBHLZC010000001.1"/>
</dbReference>
<dbReference type="NCBIfam" id="TIGR02538">
    <property type="entry name" value="type_IV_pilB"/>
    <property type="match status" value="1"/>
</dbReference>
<dbReference type="Proteomes" id="UP000254572">
    <property type="component" value="Unassembled WGS sequence"/>
</dbReference>
<dbReference type="GO" id="GO:0005886">
    <property type="term" value="C:plasma membrane"/>
    <property type="evidence" value="ECO:0007669"/>
    <property type="project" value="TreeGrafter"/>
</dbReference>
<keyword evidence="8" id="KW-1185">Reference proteome</keyword>
<dbReference type="EMBL" id="UFUW01000001">
    <property type="protein sequence ID" value="SUX25378.1"/>
    <property type="molecule type" value="Genomic_DNA"/>
</dbReference>
<dbReference type="GO" id="GO:0005524">
    <property type="term" value="F:ATP binding"/>
    <property type="evidence" value="ECO:0007669"/>
    <property type="project" value="UniProtKB-KW"/>
</dbReference>
<proteinExistence type="inferred from homology"/>
<name>A0A381EED4_9GAMM</name>
<dbReference type="GO" id="GO:0016887">
    <property type="term" value="F:ATP hydrolysis activity"/>
    <property type="evidence" value="ECO:0007669"/>
    <property type="project" value="InterPro"/>
</dbReference>
<keyword evidence="4" id="KW-0547">Nucleotide-binding</keyword>
<evidence type="ECO:0000259" key="6">
    <source>
        <dbReference type="PROSITE" id="PS00662"/>
    </source>
</evidence>
<dbReference type="InterPro" id="IPR001482">
    <property type="entry name" value="T2SS/T4SS_dom"/>
</dbReference>
<dbReference type="FunFam" id="3.30.450.90:FF:000001">
    <property type="entry name" value="Type II secretion system ATPase GspE"/>
    <property type="match status" value="1"/>
</dbReference>
<evidence type="ECO:0000256" key="2">
    <source>
        <dbReference type="ARBA" id="ARBA00006611"/>
    </source>
</evidence>
<keyword evidence="3" id="KW-0963">Cytoplasm</keyword>
<dbReference type="Gene3D" id="3.30.300.160">
    <property type="entry name" value="Type II secretion system, protein E, N-terminal domain"/>
    <property type="match status" value="1"/>
</dbReference>
<dbReference type="PROSITE" id="PS00662">
    <property type="entry name" value="T2SP_E"/>
    <property type="match status" value="1"/>
</dbReference>
<organism evidence="7 8">
    <name type="scientific">Cardiobacterium valvarum</name>
    <dbReference type="NCBI Taxonomy" id="194702"/>
    <lineage>
        <taxon>Bacteria</taxon>
        <taxon>Pseudomonadati</taxon>
        <taxon>Pseudomonadota</taxon>
        <taxon>Gammaproteobacteria</taxon>
        <taxon>Cardiobacteriales</taxon>
        <taxon>Cardiobacteriaceae</taxon>
        <taxon>Cardiobacterium</taxon>
    </lineage>
</organism>
<comment type="similarity">
    <text evidence="2">Belongs to the GSP E family.</text>
</comment>
<comment type="subcellular location">
    <subcellularLocation>
        <location evidence="1">Cytoplasm</location>
    </subcellularLocation>
</comment>
<dbReference type="OrthoDB" id="9804785at2"/>
<dbReference type="PANTHER" id="PTHR30258">
    <property type="entry name" value="TYPE II SECRETION SYSTEM PROTEIN GSPE-RELATED"/>
    <property type="match status" value="1"/>
</dbReference>
<dbReference type="GO" id="GO:0005737">
    <property type="term" value="C:cytoplasm"/>
    <property type="evidence" value="ECO:0007669"/>
    <property type="project" value="UniProtKB-SubCell"/>
</dbReference>
<evidence type="ECO:0000313" key="7">
    <source>
        <dbReference type="EMBL" id="SUX25378.1"/>
    </source>
</evidence>
<dbReference type="FunFam" id="3.40.50.300:FF:000398">
    <property type="entry name" value="Type IV pilus assembly ATPase PilB"/>
    <property type="match status" value="1"/>
</dbReference>
<dbReference type="InterPro" id="IPR007831">
    <property type="entry name" value="T2SS_GspE_N"/>
</dbReference>